<evidence type="ECO:0000256" key="1">
    <source>
        <dbReference type="ARBA" id="ARBA00004651"/>
    </source>
</evidence>
<dbReference type="Pfam" id="PF03626">
    <property type="entry name" value="COX4_pro"/>
    <property type="match status" value="1"/>
</dbReference>
<evidence type="ECO:0000256" key="2">
    <source>
        <dbReference type="ARBA" id="ARBA00022475"/>
    </source>
</evidence>
<accession>A0ABV2ABV1</accession>
<organism evidence="7 8">
    <name type="scientific">Sinimarinibacterium thermocellulolyticum</name>
    <dbReference type="NCBI Taxonomy" id="3170016"/>
    <lineage>
        <taxon>Bacteria</taxon>
        <taxon>Pseudomonadati</taxon>
        <taxon>Pseudomonadota</taxon>
        <taxon>Gammaproteobacteria</taxon>
        <taxon>Nevskiales</taxon>
        <taxon>Nevskiaceae</taxon>
        <taxon>Sinimarinibacterium</taxon>
    </lineage>
</organism>
<sequence length="106" mass="12140">MAHDQAQQQHPLSVYLWIWGLLFVLSVLSYLVDYVGFEGLLRWSLICLFMLLKAGLIIAVFMHMMWERMAIACAILIPPGVLVVLMGLMAIEANYTLISRLRFLLN</sequence>
<evidence type="ECO:0000256" key="4">
    <source>
        <dbReference type="ARBA" id="ARBA00022989"/>
    </source>
</evidence>
<proteinExistence type="predicted"/>
<comment type="subcellular location">
    <subcellularLocation>
        <location evidence="1">Cell membrane</location>
        <topology evidence="1">Multi-pass membrane protein</topology>
    </subcellularLocation>
</comment>
<dbReference type="RefSeq" id="WP_352889918.1">
    <property type="nucleotide sequence ID" value="NZ_JBEPIJ010000013.1"/>
</dbReference>
<comment type="caution">
    <text evidence="7">The sequence shown here is derived from an EMBL/GenBank/DDBJ whole genome shotgun (WGS) entry which is preliminary data.</text>
</comment>
<protein>
    <submittedName>
        <fullName evidence="7">Cytochrome C oxidase subunit IV family protein</fullName>
    </submittedName>
</protein>
<feature type="transmembrane region" description="Helical" evidence="6">
    <location>
        <begin position="12"/>
        <end position="31"/>
    </location>
</feature>
<evidence type="ECO:0000313" key="8">
    <source>
        <dbReference type="Proteomes" id="UP001465331"/>
    </source>
</evidence>
<evidence type="ECO:0000256" key="6">
    <source>
        <dbReference type="SAM" id="Phobius"/>
    </source>
</evidence>
<keyword evidence="4 6" id="KW-1133">Transmembrane helix</keyword>
<feature type="transmembrane region" description="Helical" evidence="6">
    <location>
        <begin position="69"/>
        <end position="91"/>
    </location>
</feature>
<feature type="transmembrane region" description="Helical" evidence="6">
    <location>
        <begin position="43"/>
        <end position="62"/>
    </location>
</feature>
<evidence type="ECO:0000256" key="3">
    <source>
        <dbReference type="ARBA" id="ARBA00022692"/>
    </source>
</evidence>
<evidence type="ECO:0000256" key="5">
    <source>
        <dbReference type="ARBA" id="ARBA00023136"/>
    </source>
</evidence>
<dbReference type="Proteomes" id="UP001465331">
    <property type="component" value="Unassembled WGS sequence"/>
</dbReference>
<keyword evidence="5 6" id="KW-0472">Membrane</keyword>
<dbReference type="InterPro" id="IPR005171">
    <property type="entry name" value="Cyt_c_oxidase_su4_prok"/>
</dbReference>
<reference evidence="7 8" key="1">
    <citation type="submission" date="2024-06" db="EMBL/GenBank/DDBJ databases">
        <authorList>
            <person name="Li Z."/>
            <person name="Jiang Y."/>
        </authorList>
    </citation>
    <scope>NUCLEOTIDE SEQUENCE [LARGE SCALE GENOMIC DNA]</scope>
    <source>
        <strain evidence="7 8">HSW-8</strain>
    </source>
</reference>
<keyword evidence="2" id="KW-1003">Cell membrane</keyword>
<gene>
    <name evidence="7" type="ORF">ABSH63_11560</name>
</gene>
<dbReference type="EMBL" id="JBEPIJ010000013">
    <property type="protein sequence ID" value="MES0874638.1"/>
    <property type="molecule type" value="Genomic_DNA"/>
</dbReference>
<name>A0ABV2ABV1_9GAMM</name>
<evidence type="ECO:0000313" key="7">
    <source>
        <dbReference type="EMBL" id="MES0874638.1"/>
    </source>
</evidence>
<keyword evidence="3 6" id="KW-0812">Transmembrane</keyword>
<keyword evidence="8" id="KW-1185">Reference proteome</keyword>